<dbReference type="EMBL" id="JAAKYA010000096">
    <property type="protein sequence ID" value="NGO40529.1"/>
    <property type="molecule type" value="Genomic_DNA"/>
</dbReference>
<sequence>MSFIGMQQVPTLMVGEGCAAEVGRWLKGRGCRRPLLVSCRALHGTCQTLMKLWGTDGLEFVCLPEVDAEPTVAGFEGLRTRAGALAPDAVVGLGGGSVLDVAKLLAALVDRPEPVRAVFGIDRLPGRNLTLVCLPSTAGTGSEVSPNAILLDEATELKQGVISRHLVPDAAFVDPELTYSLPPAVTAATGFDALTHCIEAFANRHAHPWVDAVALQGIRWIGGYLERAVRDGSDREARRYLAYGSLCGGLCLGPVNTAAVHALAYPLGGRYRVAHGVANAVLLPHVLRFNLEAAPDRYAEVARALGVTDGGSVEAVARRGLERLVALARACGLPRGLAELGIRREDLPELARSAMQVQRLLRNNLRLVTETDARAIYEAAF</sequence>
<evidence type="ECO:0000256" key="1">
    <source>
        <dbReference type="ARBA" id="ARBA00001962"/>
    </source>
</evidence>
<dbReference type="InterPro" id="IPR056798">
    <property type="entry name" value="ADH_Fe_C"/>
</dbReference>
<evidence type="ECO:0000256" key="3">
    <source>
        <dbReference type="ARBA" id="ARBA00023002"/>
    </source>
</evidence>
<dbReference type="Gene3D" id="3.40.50.1970">
    <property type="match status" value="1"/>
</dbReference>
<name>A0A6M1RSR0_9BACT</name>
<dbReference type="AlphaFoldDB" id="A0A6M1RSR0"/>
<protein>
    <submittedName>
        <fullName evidence="7">Iron-containing alcohol dehydrogenase</fullName>
    </submittedName>
</protein>
<dbReference type="Pfam" id="PF00465">
    <property type="entry name" value="Fe-ADH"/>
    <property type="match status" value="1"/>
</dbReference>
<dbReference type="Gene3D" id="1.20.1090.10">
    <property type="entry name" value="Dehydroquinate synthase-like - alpha domain"/>
    <property type="match status" value="1"/>
</dbReference>
<proteinExistence type="inferred from homology"/>
<dbReference type="CDD" id="cd08551">
    <property type="entry name" value="Fe-ADH"/>
    <property type="match status" value="1"/>
</dbReference>
<feature type="domain" description="Fe-containing alcohol dehydrogenase-like C-terminal" evidence="6">
    <location>
        <begin position="186"/>
        <end position="381"/>
    </location>
</feature>
<keyword evidence="3" id="KW-0560">Oxidoreductase</keyword>
<dbReference type="SUPFAM" id="SSF56796">
    <property type="entry name" value="Dehydroquinate synthase-like"/>
    <property type="match status" value="1"/>
</dbReference>
<dbReference type="FunFam" id="1.20.1090.10:FF:000001">
    <property type="entry name" value="Aldehyde-alcohol dehydrogenase"/>
    <property type="match status" value="1"/>
</dbReference>
<evidence type="ECO:0000259" key="6">
    <source>
        <dbReference type="Pfam" id="PF25137"/>
    </source>
</evidence>
<accession>A0A6M1RSR0</accession>
<evidence type="ECO:0000313" key="8">
    <source>
        <dbReference type="Proteomes" id="UP000477311"/>
    </source>
</evidence>
<dbReference type="RefSeq" id="WP_165109214.1">
    <property type="nucleotide sequence ID" value="NZ_JAAKYA010000096.1"/>
</dbReference>
<dbReference type="PANTHER" id="PTHR11496:SF102">
    <property type="entry name" value="ALCOHOL DEHYDROGENASE 4"/>
    <property type="match status" value="1"/>
</dbReference>
<dbReference type="InterPro" id="IPR001670">
    <property type="entry name" value="ADH_Fe/GldA"/>
</dbReference>
<evidence type="ECO:0000256" key="2">
    <source>
        <dbReference type="ARBA" id="ARBA00007358"/>
    </source>
</evidence>
<dbReference type="PROSITE" id="PS00913">
    <property type="entry name" value="ADH_IRON_1"/>
    <property type="match status" value="1"/>
</dbReference>
<comment type="similarity">
    <text evidence="2">Belongs to the iron-containing alcohol dehydrogenase family.</text>
</comment>
<gene>
    <name evidence="7" type="ORF">G4L39_14165</name>
</gene>
<dbReference type="Proteomes" id="UP000477311">
    <property type="component" value="Unassembled WGS sequence"/>
</dbReference>
<dbReference type="InterPro" id="IPR039697">
    <property type="entry name" value="Alcohol_dehydrogenase_Fe"/>
</dbReference>
<comment type="cofactor">
    <cofactor evidence="1">
        <name>Fe cation</name>
        <dbReference type="ChEBI" id="CHEBI:24875"/>
    </cofactor>
</comment>
<dbReference type="GO" id="GO:0046872">
    <property type="term" value="F:metal ion binding"/>
    <property type="evidence" value="ECO:0007669"/>
    <property type="project" value="InterPro"/>
</dbReference>
<evidence type="ECO:0000259" key="5">
    <source>
        <dbReference type="Pfam" id="PF00465"/>
    </source>
</evidence>
<reference evidence="7 8" key="1">
    <citation type="submission" date="2020-02" db="EMBL/GenBank/DDBJ databases">
        <title>Draft genome sequence of Limisphaera ngatamarikiensis NGM72.4T, a thermophilic Verrucomicrobia grouped in subdivision 3.</title>
        <authorList>
            <person name="Carere C.R."/>
            <person name="Steen J."/>
            <person name="Hugenholtz P."/>
            <person name="Stott M.B."/>
        </authorList>
    </citation>
    <scope>NUCLEOTIDE SEQUENCE [LARGE SCALE GENOMIC DNA]</scope>
    <source>
        <strain evidence="7 8">NGM72.4</strain>
    </source>
</reference>
<dbReference type="InterPro" id="IPR018211">
    <property type="entry name" value="ADH_Fe_CS"/>
</dbReference>
<evidence type="ECO:0000313" key="7">
    <source>
        <dbReference type="EMBL" id="NGO40529.1"/>
    </source>
</evidence>
<dbReference type="FunFam" id="3.40.50.1970:FF:000003">
    <property type="entry name" value="Alcohol dehydrogenase, iron-containing"/>
    <property type="match status" value="1"/>
</dbReference>
<keyword evidence="8" id="KW-1185">Reference proteome</keyword>
<comment type="caution">
    <text evidence="7">The sequence shown here is derived from an EMBL/GenBank/DDBJ whole genome shotgun (WGS) entry which is preliminary data.</text>
</comment>
<organism evidence="7 8">
    <name type="scientific">Limisphaera ngatamarikiensis</name>
    <dbReference type="NCBI Taxonomy" id="1324935"/>
    <lineage>
        <taxon>Bacteria</taxon>
        <taxon>Pseudomonadati</taxon>
        <taxon>Verrucomicrobiota</taxon>
        <taxon>Verrucomicrobiia</taxon>
        <taxon>Limisphaerales</taxon>
        <taxon>Limisphaeraceae</taxon>
        <taxon>Limisphaera</taxon>
    </lineage>
</organism>
<dbReference type="Pfam" id="PF25137">
    <property type="entry name" value="ADH_Fe_C"/>
    <property type="match status" value="1"/>
</dbReference>
<keyword evidence="4" id="KW-0520">NAD</keyword>
<dbReference type="PANTHER" id="PTHR11496">
    <property type="entry name" value="ALCOHOL DEHYDROGENASE"/>
    <property type="match status" value="1"/>
</dbReference>
<dbReference type="GO" id="GO:0004022">
    <property type="term" value="F:alcohol dehydrogenase (NAD+) activity"/>
    <property type="evidence" value="ECO:0007669"/>
    <property type="project" value="TreeGrafter"/>
</dbReference>
<feature type="domain" description="Alcohol dehydrogenase iron-type/glycerol dehydrogenase GldA" evidence="5">
    <location>
        <begin position="11"/>
        <end position="175"/>
    </location>
</feature>
<evidence type="ECO:0000256" key="4">
    <source>
        <dbReference type="ARBA" id="ARBA00023027"/>
    </source>
</evidence>